<name>A0A0D0DKR4_9AGAM</name>
<gene>
    <name evidence="2" type="ORF">PAXRUDRAFT_16669</name>
</gene>
<evidence type="ECO:0000313" key="3">
    <source>
        <dbReference type="Proteomes" id="UP000054538"/>
    </source>
</evidence>
<feature type="region of interest" description="Disordered" evidence="1">
    <location>
        <begin position="1"/>
        <end position="53"/>
    </location>
</feature>
<feature type="region of interest" description="Disordered" evidence="1">
    <location>
        <begin position="160"/>
        <end position="244"/>
    </location>
</feature>
<feature type="compositionally biased region" description="Polar residues" evidence="1">
    <location>
        <begin position="234"/>
        <end position="244"/>
    </location>
</feature>
<protein>
    <submittedName>
        <fullName evidence="2">Uncharacterized protein</fullName>
    </submittedName>
</protein>
<keyword evidence="3" id="KW-1185">Reference proteome</keyword>
<organism evidence="2 3">
    <name type="scientific">Paxillus rubicundulus Ve08.2h10</name>
    <dbReference type="NCBI Taxonomy" id="930991"/>
    <lineage>
        <taxon>Eukaryota</taxon>
        <taxon>Fungi</taxon>
        <taxon>Dikarya</taxon>
        <taxon>Basidiomycota</taxon>
        <taxon>Agaricomycotina</taxon>
        <taxon>Agaricomycetes</taxon>
        <taxon>Agaricomycetidae</taxon>
        <taxon>Boletales</taxon>
        <taxon>Paxilineae</taxon>
        <taxon>Paxillaceae</taxon>
        <taxon>Paxillus</taxon>
    </lineage>
</organism>
<feature type="region of interest" description="Disordered" evidence="1">
    <location>
        <begin position="96"/>
        <end position="118"/>
    </location>
</feature>
<dbReference type="OrthoDB" id="2693043at2759"/>
<feature type="compositionally biased region" description="Low complexity" evidence="1">
    <location>
        <begin position="212"/>
        <end position="225"/>
    </location>
</feature>
<proteinExistence type="predicted"/>
<dbReference type="AlphaFoldDB" id="A0A0D0DKR4"/>
<dbReference type="HOGENOM" id="CLU_1138324_0_0_1"/>
<evidence type="ECO:0000313" key="2">
    <source>
        <dbReference type="EMBL" id="KIK78815.1"/>
    </source>
</evidence>
<sequence length="244" mass="25853">MHARKSVKKLAVDSERGDVSSVSGSEYQPGKGDTGAGKGSKPDETLKETDTSEYEQFPLSWKCKVITDTSSCVLKKQAAAPPSTAKVQPFRVKVKVKAQTSKNARHKHPVHSPLTISSDDTLDLVPAKFQATKQPLGSTQVATQDVTLVLSDVPEECLHDLVQSPGPPFQQHRMDPAMTASTSQVCAKPTEAVNPKDQQGGSPSQPCPVHPGPKSAKPPAAAMSMDPCPPLSQPPTSSTNSQAI</sequence>
<dbReference type="EMBL" id="KN826466">
    <property type="protein sequence ID" value="KIK78815.1"/>
    <property type="molecule type" value="Genomic_DNA"/>
</dbReference>
<feature type="compositionally biased region" description="Basic and acidic residues" evidence="1">
    <location>
        <begin position="40"/>
        <end position="50"/>
    </location>
</feature>
<accession>A0A0D0DKR4</accession>
<dbReference type="Proteomes" id="UP000054538">
    <property type="component" value="Unassembled WGS sequence"/>
</dbReference>
<reference evidence="2 3" key="1">
    <citation type="submission" date="2014-04" db="EMBL/GenBank/DDBJ databases">
        <authorList>
            <consortium name="DOE Joint Genome Institute"/>
            <person name="Kuo A."/>
            <person name="Kohler A."/>
            <person name="Jargeat P."/>
            <person name="Nagy L.G."/>
            <person name="Floudas D."/>
            <person name="Copeland A."/>
            <person name="Barry K.W."/>
            <person name="Cichocki N."/>
            <person name="Veneault-Fourrey C."/>
            <person name="LaButti K."/>
            <person name="Lindquist E.A."/>
            <person name="Lipzen A."/>
            <person name="Lundell T."/>
            <person name="Morin E."/>
            <person name="Murat C."/>
            <person name="Sun H."/>
            <person name="Tunlid A."/>
            <person name="Henrissat B."/>
            <person name="Grigoriev I.V."/>
            <person name="Hibbett D.S."/>
            <person name="Martin F."/>
            <person name="Nordberg H.P."/>
            <person name="Cantor M.N."/>
            <person name="Hua S.X."/>
        </authorList>
    </citation>
    <scope>NUCLEOTIDE SEQUENCE [LARGE SCALE GENOMIC DNA]</scope>
    <source>
        <strain evidence="2 3">Ve08.2h10</strain>
    </source>
</reference>
<evidence type="ECO:0000256" key="1">
    <source>
        <dbReference type="SAM" id="MobiDB-lite"/>
    </source>
</evidence>
<reference evidence="3" key="2">
    <citation type="submission" date="2015-01" db="EMBL/GenBank/DDBJ databases">
        <title>Evolutionary Origins and Diversification of the Mycorrhizal Mutualists.</title>
        <authorList>
            <consortium name="DOE Joint Genome Institute"/>
            <consortium name="Mycorrhizal Genomics Consortium"/>
            <person name="Kohler A."/>
            <person name="Kuo A."/>
            <person name="Nagy L.G."/>
            <person name="Floudas D."/>
            <person name="Copeland A."/>
            <person name="Barry K.W."/>
            <person name="Cichocki N."/>
            <person name="Veneault-Fourrey C."/>
            <person name="LaButti K."/>
            <person name="Lindquist E.A."/>
            <person name="Lipzen A."/>
            <person name="Lundell T."/>
            <person name="Morin E."/>
            <person name="Murat C."/>
            <person name="Riley R."/>
            <person name="Ohm R."/>
            <person name="Sun H."/>
            <person name="Tunlid A."/>
            <person name="Henrissat B."/>
            <person name="Grigoriev I.V."/>
            <person name="Hibbett D.S."/>
            <person name="Martin F."/>
        </authorList>
    </citation>
    <scope>NUCLEOTIDE SEQUENCE [LARGE SCALE GENOMIC DNA]</scope>
    <source>
        <strain evidence="3">Ve08.2h10</strain>
    </source>
</reference>
<dbReference type="InParanoid" id="A0A0D0DKR4"/>